<dbReference type="GO" id="GO:0006508">
    <property type="term" value="P:proteolysis"/>
    <property type="evidence" value="ECO:0007669"/>
    <property type="project" value="InterPro"/>
</dbReference>
<name>A0A2G2ZRB2_CAPAN</name>
<dbReference type="EMBL" id="AYRZ02000004">
    <property type="protein sequence ID" value="PHT84513.1"/>
    <property type="molecule type" value="Genomic_DNA"/>
</dbReference>
<dbReference type="PANTHER" id="PTHR11802">
    <property type="entry name" value="SERINE PROTEASE FAMILY S10 SERINE CARBOXYPEPTIDASE"/>
    <property type="match status" value="1"/>
</dbReference>
<comment type="caution">
    <text evidence="6">The sequence shown here is derived from an EMBL/GenBank/DDBJ whole genome shotgun (WGS) entry which is preliminary data.</text>
</comment>
<keyword evidence="3 5" id="KW-0732">Signal</keyword>
<evidence type="ECO:0000256" key="5">
    <source>
        <dbReference type="SAM" id="SignalP"/>
    </source>
</evidence>
<dbReference type="Gene3D" id="3.40.50.12670">
    <property type="match status" value="1"/>
</dbReference>
<evidence type="ECO:0000256" key="4">
    <source>
        <dbReference type="ARBA" id="ARBA00023180"/>
    </source>
</evidence>
<dbReference type="PRINTS" id="PR00724">
    <property type="entry name" value="CRBOXYPTASEC"/>
</dbReference>
<dbReference type="Gene3D" id="3.40.50.1820">
    <property type="entry name" value="alpha/beta hydrolase"/>
    <property type="match status" value="1"/>
</dbReference>
<reference evidence="6 7" key="2">
    <citation type="journal article" date="2017" name="Genome Biol.">
        <title>New reference genome sequences of hot pepper reveal the massive evolution of plant disease-resistance genes by retroduplication.</title>
        <authorList>
            <person name="Kim S."/>
            <person name="Park J."/>
            <person name="Yeom S.I."/>
            <person name="Kim Y.M."/>
            <person name="Seo E."/>
            <person name="Kim K.T."/>
            <person name="Kim M.S."/>
            <person name="Lee J.M."/>
            <person name="Cheong K."/>
            <person name="Shin H.S."/>
            <person name="Kim S.B."/>
            <person name="Han K."/>
            <person name="Lee J."/>
            <person name="Park M."/>
            <person name="Lee H.A."/>
            <person name="Lee H.Y."/>
            <person name="Lee Y."/>
            <person name="Oh S."/>
            <person name="Lee J.H."/>
            <person name="Choi E."/>
            <person name="Choi E."/>
            <person name="Lee S.E."/>
            <person name="Jeon J."/>
            <person name="Kim H."/>
            <person name="Choi G."/>
            <person name="Song H."/>
            <person name="Lee J."/>
            <person name="Lee S.C."/>
            <person name="Kwon J.K."/>
            <person name="Lee H.Y."/>
            <person name="Koo N."/>
            <person name="Hong Y."/>
            <person name="Kim R.W."/>
            <person name="Kang W.H."/>
            <person name="Huh J.H."/>
            <person name="Kang B.C."/>
            <person name="Yang T.J."/>
            <person name="Lee Y.H."/>
            <person name="Bennetzen J.L."/>
            <person name="Choi D."/>
        </authorList>
    </citation>
    <scope>NUCLEOTIDE SEQUENCE [LARGE SCALE GENOMIC DNA]</scope>
    <source>
        <strain evidence="7">cv. CM334</strain>
    </source>
</reference>
<dbReference type="FunFam" id="3.40.50.12670:FF:000001">
    <property type="entry name" value="Carboxypeptidase"/>
    <property type="match status" value="1"/>
</dbReference>
<dbReference type="GO" id="GO:0016752">
    <property type="term" value="F:sinapoyltransferase activity"/>
    <property type="evidence" value="ECO:0007669"/>
    <property type="project" value="UniProtKB-ARBA"/>
</dbReference>
<evidence type="ECO:0000256" key="3">
    <source>
        <dbReference type="ARBA" id="ARBA00022729"/>
    </source>
</evidence>
<keyword evidence="4" id="KW-0325">Glycoprotein</keyword>
<dbReference type="Proteomes" id="UP000222542">
    <property type="component" value="Unassembled WGS sequence"/>
</dbReference>
<dbReference type="AlphaFoldDB" id="A0A2G2ZRB2"/>
<dbReference type="GO" id="GO:0016747">
    <property type="term" value="F:acyltransferase activity, transferring groups other than amino-acyl groups"/>
    <property type="evidence" value="ECO:0000318"/>
    <property type="project" value="GO_Central"/>
</dbReference>
<feature type="chain" id="PRO_5013653127" evidence="5">
    <location>
        <begin position="27"/>
        <end position="464"/>
    </location>
</feature>
<dbReference type="FunFam" id="3.40.50.1820:FF:000148">
    <property type="entry name" value="Serine carboxypeptidase-like 11"/>
    <property type="match status" value="1"/>
</dbReference>
<dbReference type="OMA" id="GIQPWIN"/>
<sequence length="464" mass="52662">MGKTELCYYLFLVLVVAELCLQPVAAGSTVKFLPGFEGPLPFELETGYIGVGDHEDAQLFYYFIKSESNPESDPVLLWITGGPGCSALSGLIYEIGPITFEPVEYNGSLPKMILNPYSWTTAASIIFVDFPVGTGFSYATTPSALQTSDLQSSDLAYQFLHKWFIDHPEFLRNSLYVGGDSYSGMIVPIITQIIAIKNEMEIKPFINLKGYLLGNPSTIEGENNYEIPYAYGMGLISDELYESLKTNCKGEYLNISPSNTLCLQDVQTFKELLKGINEPHILEPQCEIFFSPRPHLLFGQRRSLDEKFHQLKNPELLPALKCRTDWYILSYHWADDGQVRDVLNIRKGTIGKWERCATLQYKKTVMSSIPYHDNLSRKGYRSLIYSGDHDKVVNFRSTQAWIKSLNYSVVDDWRTWTVDDQVAGYTRSYSNQMTFATGAGHTAPEYKPRECLAMLTRWMSYQTL</sequence>
<evidence type="ECO:0000256" key="2">
    <source>
        <dbReference type="ARBA" id="ARBA00022525"/>
    </source>
</evidence>
<proteinExistence type="inferred from homology"/>
<protein>
    <submittedName>
        <fullName evidence="6">Serine carboxypeptidase-like 17</fullName>
    </submittedName>
</protein>
<dbReference type="InterPro" id="IPR001563">
    <property type="entry name" value="Peptidase_S10"/>
</dbReference>
<reference evidence="6 7" key="1">
    <citation type="journal article" date="2014" name="Nat. Genet.">
        <title>Genome sequence of the hot pepper provides insights into the evolution of pungency in Capsicum species.</title>
        <authorList>
            <person name="Kim S."/>
            <person name="Park M."/>
            <person name="Yeom S.I."/>
            <person name="Kim Y.M."/>
            <person name="Lee J.M."/>
            <person name="Lee H.A."/>
            <person name="Seo E."/>
            <person name="Choi J."/>
            <person name="Cheong K."/>
            <person name="Kim K.T."/>
            <person name="Jung K."/>
            <person name="Lee G.W."/>
            <person name="Oh S.K."/>
            <person name="Bae C."/>
            <person name="Kim S.B."/>
            <person name="Lee H.Y."/>
            <person name="Kim S.Y."/>
            <person name="Kim M.S."/>
            <person name="Kang B.C."/>
            <person name="Jo Y.D."/>
            <person name="Yang H.B."/>
            <person name="Jeong H.J."/>
            <person name="Kang W.H."/>
            <person name="Kwon J.K."/>
            <person name="Shin C."/>
            <person name="Lim J.Y."/>
            <person name="Park J.H."/>
            <person name="Huh J.H."/>
            <person name="Kim J.S."/>
            <person name="Kim B.D."/>
            <person name="Cohen O."/>
            <person name="Paran I."/>
            <person name="Suh M.C."/>
            <person name="Lee S.B."/>
            <person name="Kim Y.K."/>
            <person name="Shin Y."/>
            <person name="Noh S.J."/>
            <person name="Park J."/>
            <person name="Seo Y.S."/>
            <person name="Kwon S.Y."/>
            <person name="Kim H.A."/>
            <person name="Park J.M."/>
            <person name="Kim H.J."/>
            <person name="Choi S.B."/>
            <person name="Bosland P.W."/>
            <person name="Reeves G."/>
            <person name="Jo S.H."/>
            <person name="Lee B.W."/>
            <person name="Cho H.T."/>
            <person name="Choi H.S."/>
            <person name="Lee M.S."/>
            <person name="Yu Y."/>
            <person name="Do Choi Y."/>
            <person name="Park B.S."/>
            <person name="van Deynze A."/>
            <person name="Ashrafi H."/>
            <person name="Hill T."/>
            <person name="Kim W.T."/>
            <person name="Pai H.S."/>
            <person name="Ahn H.K."/>
            <person name="Yeam I."/>
            <person name="Giovannoni J.J."/>
            <person name="Rose J.K."/>
            <person name="Sorensen I."/>
            <person name="Lee S.J."/>
            <person name="Kim R.W."/>
            <person name="Choi I.Y."/>
            <person name="Choi B.S."/>
            <person name="Lim J.S."/>
            <person name="Lee Y.H."/>
            <person name="Choi D."/>
        </authorList>
    </citation>
    <scope>NUCLEOTIDE SEQUENCE [LARGE SCALE GENOMIC DNA]</scope>
    <source>
        <strain evidence="7">cv. CM334</strain>
    </source>
</reference>
<comment type="similarity">
    <text evidence="1">Belongs to the peptidase S10 family.</text>
</comment>
<dbReference type="InterPro" id="IPR029058">
    <property type="entry name" value="AB_hydrolase_fold"/>
</dbReference>
<evidence type="ECO:0000313" key="7">
    <source>
        <dbReference type="Proteomes" id="UP000222542"/>
    </source>
</evidence>
<gene>
    <name evidence="6" type="ORF">T459_12956</name>
</gene>
<dbReference type="SUPFAM" id="SSF53474">
    <property type="entry name" value="alpha/beta-Hydrolases"/>
    <property type="match status" value="1"/>
</dbReference>
<accession>A0A2G2ZRB2</accession>
<keyword evidence="7" id="KW-1185">Reference proteome</keyword>
<evidence type="ECO:0000313" key="6">
    <source>
        <dbReference type="EMBL" id="PHT84513.1"/>
    </source>
</evidence>
<dbReference type="PANTHER" id="PTHR11802:SF29">
    <property type="entry name" value="SERINE CARBOXYPEPTIDASE-LIKE 19"/>
    <property type="match status" value="1"/>
</dbReference>
<dbReference type="GO" id="GO:0004185">
    <property type="term" value="F:serine-type carboxypeptidase activity"/>
    <property type="evidence" value="ECO:0007669"/>
    <property type="project" value="InterPro"/>
</dbReference>
<keyword evidence="2" id="KW-0964">Secreted</keyword>
<dbReference type="Gramene" id="PHT84513">
    <property type="protein sequence ID" value="PHT84513"/>
    <property type="gene ID" value="T459_12956"/>
</dbReference>
<organism evidence="6 7">
    <name type="scientific">Capsicum annuum</name>
    <name type="common">Capsicum pepper</name>
    <dbReference type="NCBI Taxonomy" id="4072"/>
    <lineage>
        <taxon>Eukaryota</taxon>
        <taxon>Viridiplantae</taxon>
        <taxon>Streptophyta</taxon>
        <taxon>Embryophyta</taxon>
        <taxon>Tracheophyta</taxon>
        <taxon>Spermatophyta</taxon>
        <taxon>Magnoliopsida</taxon>
        <taxon>eudicotyledons</taxon>
        <taxon>Gunneridae</taxon>
        <taxon>Pentapetalae</taxon>
        <taxon>asterids</taxon>
        <taxon>lamiids</taxon>
        <taxon>Solanales</taxon>
        <taxon>Solanaceae</taxon>
        <taxon>Solanoideae</taxon>
        <taxon>Capsiceae</taxon>
        <taxon>Capsicum</taxon>
    </lineage>
</organism>
<dbReference type="GO" id="GO:0019748">
    <property type="term" value="P:secondary metabolic process"/>
    <property type="evidence" value="ECO:0000318"/>
    <property type="project" value="GO_Central"/>
</dbReference>
<feature type="signal peptide" evidence="5">
    <location>
        <begin position="1"/>
        <end position="26"/>
    </location>
</feature>
<evidence type="ECO:0000256" key="1">
    <source>
        <dbReference type="ARBA" id="ARBA00009431"/>
    </source>
</evidence>
<dbReference type="Pfam" id="PF00450">
    <property type="entry name" value="Peptidase_S10"/>
    <property type="match status" value="1"/>
</dbReference>